<sequence>WAIRVSPRRAQPFRRHVPRPVRRGEADQAALNEVAAPFAQHHGGFLVLHPFGDRLDLKPARKIDQRLHEGAIVGRAHDVLHEGAVDLDDVDAELAQVAERGVAGAEIVDRDPAAEILQPRDEAADVVDVLDRDGLGDLHDQPLADAGMRAHQGFDWKIGAVSDTGRPLVMRNRSLFISGKWRDVSTTANSLIAPLTPAFRPVCGVIFCDRVMRDLGVVERILPTDADIRHEWFDLGDFSGLIAGQSPSGRFIHGQSQAIVDVATGRTLLRTERTGDFSVDGSRLIDGFTLRDISTGKALWTLHETPHGGFVMILADGRVRLSPGAERYIKLVRGFEVKPFDDAARKQFELPHGLAPWLATFGPRARR</sequence>
<accession>A0A401TN04</accession>
<comment type="caution">
    <text evidence="1">The sequence shown here is derived from an EMBL/GenBank/DDBJ whole genome shotgun (WGS) entry which is preliminary data.</text>
</comment>
<evidence type="ECO:0000313" key="2">
    <source>
        <dbReference type="Proteomes" id="UP000287033"/>
    </source>
</evidence>
<dbReference type="EMBL" id="BEZZ01121283">
    <property type="protein sequence ID" value="GCC44009.1"/>
    <property type="molecule type" value="Genomic_DNA"/>
</dbReference>
<gene>
    <name evidence="1" type="ORF">chiPu_0028043</name>
</gene>
<organism evidence="1 2">
    <name type="scientific">Chiloscyllium punctatum</name>
    <name type="common">Brownbanded bambooshark</name>
    <name type="synonym">Hemiscyllium punctatum</name>
    <dbReference type="NCBI Taxonomy" id="137246"/>
    <lineage>
        <taxon>Eukaryota</taxon>
        <taxon>Metazoa</taxon>
        <taxon>Chordata</taxon>
        <taxon>Craniata</taxon>
        <taxon>Vertebrata</taxon>
        <taxon>Chondrichthyes</taxon>
        <taxon>Elasmobranchii</taxon>
        <taxon>Galeomorphii</taxon>
        <taxon>Galeoidea</taxon>
        <taxon>Orectolobiformes</taxon>
        <taxon>Hemiscylliidae</taxon>
        <taxon>Chiloscyllium</taxon>
    </lineage>
</organism>
<proteinExistence type="predicted"/>
<reference evidence="1 2" key="1">
    <citation type="journal article" date="2018" name="Nat. Ecol. Evol.">
        <title>Shark genomes provide insights into elasmobranch evolution and the origin of vertebrates.</title>
        <authorList>
            <person name="Hara Y"/>
            <person name="Yamaguchi K"/>
            <person name="Onimaru K"/>
            <person name="Kadota M"/>
            <person name="Koyanagi M"/>
            <person name="Keeley SD"/>
            <person name="Tatsumi K"/>
            <person name="Tanaka K"/>
            <person name="Motone F"/>
            <person name="Kageyama Y"/>
            <person name="Nozu R"/>
            <person name="Adachi N"/>
            <person name="Nishimura O"/>
            <person name="Nakagawa R"/>
            <person name="Tanegashima C"/>
            <person name="Kiyatake I"/>
            <person name="Matsumoto R"/>
            <person name="Murakumo K"/>
            <person name="Nishida K"/>
            <person name="Terakita A"/>
            <person name="Kuratani S"/>
            <person name="Sato K"/>
            <person name="Hyodo S Kuraku.S."/>
        </authorList>
    </citation>
    <scope>NUCLEOTIDE SEQUENCE [LARGE SCALE GENOMIC DNA]</scope>
</reference>
<evidence type="ECO:0000313" key="1">
    <source>
        <dbReference type="EMBL" id="GCC44009.1"/>
    </source>
</evidence>
<feature type="non-terminal residue" evidence="1">
    <location>
        <position position="1"/>
    </location>
</feature>
<keyword evidence="2" id="KW-1185">Reference proteome</keyword>
<name>A0A401TN04_CHIPU</name>
<dbReference type="AlphaFoldDB" id="A0A401TN04"/>
<dbReference type="Proteomes" id="UP000287033">
    <property type="component" value="Unassembled WGS sequence"/>
</dbReference>
<protein>
    <submittedName>
        <fullName evidence="1">Uncharacterized protein</fullName>
    </submittedName>
</protein>